<reference evidence="2" key="1">
    <citation type="submission" date="2020-05" db="EMBL/GenBank/DDBJ databases">
        <title>Phylogenomic resolution of chytrid fungi.</title>
        <authorList>
            <person name="Stajich J.E."/>
            <person name="Amses K."/>
            <person name="Simmons R."/>
            <person name="Seto K."/>
            <person name="Myers J."/>
            <person name="Bonds A."/>
            <person name="Quandt C.A."/>
            <person name="Barry K."/>
            <person name="Liu P."/>
            <person name="Grigoriev I."/>
            <person name="Longcore J.E."/>
            <person name="James T.Y."/>
        </authorList>
    </citation>
    <scope>NUCLEOTIDE SEQUENCE</scope>
    <source>
        <strain evidence="2">JEL0318</strain>
    </source>
</reference>
<proteinExistence type="predicted"/>
<name>A0AAD5WZG5_9FUNG</name>
<comment type="caution">
    <text evidence="2">The sequence shown here is derived from an EMBL/GenBank/DDBJ whole genome shotgun (WGS) entry which is preliminary data.</text>
</comment>
<evidence type="ECO:0000313" key="3">
    <source>
        <dbReference type="Proteomes" id="UP001212841"/>
    </source>
</evidence>
<feature type="signal peptide" evidence="1">
    <location>
        <begin position="1"/>
        <end position="21"/>
    </location>
</feature>
<keyword evidence="3" id="KW-1185">Reference proteome</keyword>
<accession>A0AAD5WZG5</accession>
<evidence type="ECO:0000256" key="1">
    <source>
        <dbReference type="SAM" id="SignalP"/>
    </source>
</evidence>
<gene>
    <name evidence="2" type="ORF">HK097_004543</name>
</gene>
<feature type="chain" id="PRO_5042291559" description="Salivary secreted peptide" evidence="1">
    <location>
        <begin position="22"/>
        <end position="92"/>
    </location>
</feature>
<dbReference type="Proteomes" id="UP001212841">
    <property type="component" value="Unassembled WGS sequence"/>
</dbReference>
<feature type="non-terminal residue" evidence="2">
    <location>
        <position position="92"/>
    </location>
</feature>
<dbReference type="AlphaFoldDB" id="A0AAD5WZG5"/>
<sequence length="92" mass="10321">MAPIHLLYVIILLAFATAITAAPCTPGEGPPPKFKTQIPTRTGQLCISSSKTNTDPDFHWVELYKCTNPSTDSWIFEKVENDNKWNIRDAKD</sequence>
<organism evidence="2 3">
    <name type="scientific">Rhizophlyctis rosea</name>
    <dbReference type="NCBI Taxonomy" id="64517"/>
    <lineage>
        <taxon>Eukaryota</taxon>
        <taxon>Fungi</taxon>
        <taxon>Fungi incertae sedis</taxon>
        <taxon>Chytridiomycota</taxon>
        <taxon>Chytridiomycota incertae sedis</taxon>
        <taxon>Chytridiomycetes</taxon>
        <taxon>Rhizophlyctidales</taxon>
        <taxon>Rhizophlyctidaceae</taxon>
        <taxon>Rhizophlyctis</taxon>
    </lineage>
</organism>
<dbReference type="EMBL" id="JADGJD010002174">
    <property type="protein sequence ID" value="KAJ3034335.1"/>
    <property type="molecule type" value="Genomic_DNA"/>
</dbReference>
<evidence type="ECO:0008006" key="4">
    <source>
        <dbReference type="Google" id="ProtNLM"/>
    </source>
</evidence>
<evidence type="ECO:0000313" key="2">
    <source>
        <dbReference type="EMBL" id="KAJ3034335.1"/>
    </source>
</evidence>
<keyword evidence="1" id="KW-0732">Signal</keyword>
<protein>
    <recommendedName>
        <fullName evidence="4">Salivary secreted peptide</fullName>
    </recommendedName>
</protein>